<feature type="signal peptide" evidence="1">
    <location>
        <begin position="1"/>
        <end position="19"/>
    </location>
</feature>
<dbReference type="EMBL" id="BPTR01000001">
    <property type="protein sequence ID" value="GJG26543.1"/>
    <property type="molecule type" value="Genomic_DNA"/>
</dbReference>
<gene>
    <name evidence="2" type="ORF">PRRU23_02430</name>
</gene>
<keyword evidence="1" id="KW-0732">Signal</keyword>
<dbReference type="AlphaFoldDB" id="A0AA37MDL6"/>
<evidence type="ECO:0008006" key="4">
    <source>
        <dbReference type="Google" id="ProtNLM"/>
    </source>
</evidence>
<name>A0AA37MDL6_SEGBR</name>
<dbReference type="Proteomes" id="UP000887043">
    <property type="component" value="Unassembled WGS sequence"/>
</dbReference>
<sequence>MKKFTSIFSIALVMLSALAFTSCDRMEDMAMSDTLQGIWGGTLQSTYYDDLGYPVGNDQYLTIFRFDRQTATKGTGVEIDVIGNRRGYGRFDWEVRNQTAYLYYEDGTRAIIYDYTLDDYHFEGYIDDGTHRDIYFNLSFMSDRDFNSYYDDYYDTYYNWAKSNRTRAGSEEGVLMKKGKLFFDKDSLNALKSK</sequence>
<feature type="chain" id="PRO_5041320245" description="Lipoprotein" evidence="1">
    <location>
        <begin position="20"/>
        <end position="194"/>
    </location>
</feature>
<accession>A0AA37MDL6</accession>
<evidence type="ECO:0000313" key="2">
    <source>
        <dbReference type="EMBL" id="GJG26543.1"/>
    </source>
</evidence>
<evidence type="ECO:0000256" key="1">
    <source>
        <dbReference type="SAM" id="SignalP"/>
    </source>
</evidence>
<dbReference type="PROSITE" id="PS51257">
    <property type="entry name" value="PROKAR_LIPOPROTEIN"/>
    <property type="match status" value="1"/>
</dbReference>
<proteinExistence type="predicted"/>
<organism evidence="2 3">
    <name type="scientific">Segatella bryantii</name>
    <name type="common">Prevotella bryantii</name>
    <dbReference type="NCBI Taxonomy" id="77095"/>
    <lineage>
        <taxon>Bacteria</taxon>
        <taxon>Pseudomonadati</taxon>
        <taxon>Bacteroidota</taxon>
        <taxon>Bacteroidia</taxon>
        <taxon>Bacteroidales</taxon>
        <taxon>Prevotellaceae</taxon>
        <taxon>Segatella</taxon>
    </lineage>
</organism>
<evidence type="ECO:0000313" key="3">
    <source>
        <dbReference type="Proteomes" id="UP000887043"/>
    </source>
</evidence>
<protein>
    <recommendedName>
        <fullName evidence="4">Lipoprotein</fullName>
    </recommendedName>
</protein>
<dbReference type="RefSeq" id="WP_006281788.1">
    <property type="nucleotide sequence ID" value="NZ_BPTR01000001.1"/>
</dbReference>
<reference evidence="2" key="1">
    <citation type="submission" date="2021-08" db="EMBL/GenBank/DDBJ databases">
        <title>Prevotella lacticifex sp. nov., isolated from rumen of cow.</title>
        <authorList>
            <person name="Shinkai T."/>
            <person name="Ikeyama N."/>
            <person name="Kumagai M."/>
            <person name="Ohmori H."/>
            <person name="Sakamoto M."/>
            <person name="Ohkuma M."/>
            <person name="Mitsumori M."/>
        </authorList>
    </citation>
    <scope>NUCLEOTIDE SEQUENCE</scope>
    <source>
        <strain evidence="2">DSM 11371</strain>
    </source>
</reference>
<comment type="caution">
    <text evidence="2">The sequence shown here is derived from an EMBL/GenBank/DDBJ whole genome shotgun (WGS) entry which is preliminary data.</text>
</comment>